<accession>A0A4P6JVJ1</accession>
<dbReference type="KEGG" id="kbs:EPA93_28345"/>
<dbReference type="RefSeq" id="WP_129890743.1">
    <property type="nucleotide sequence ID" value="NZ_CP035758.1"/>
</dbReference>
<dbReference type="Gene3D" id="2.130.10.10">
    <property type="entry name" value="YVTN repeat-like/Quinoprotein amine dehydrogenase"/>
    <property type="match status" value="1"/>
</dbReference>
<evidence type="ECO:0000313" key="2">
    <source>
        <dbReference type="EMBL" id="QBD79677.1"/>
    </source>
</evidence>
<dbReference type="SUPFAM" id="SSF50998">
    <property type="entry name" value="Quinoprotein alcohol dehydrogenase-like"/>
    <property type="match status" value="2"/>
</dbReference>
<proteinExistence type="predicted"/>
<protein>
    <recommendedName>
        <fullName evidence="1">Pyrrolo-quinoline quinone repeat domain-containing protein</fullName>
    </recommendedName>
</protein>
<dbReference type="Pfam" id="PF13360">
    <property type="entry name" value="PQQ_2"/>
    <property type="match status" value="2"/>
</dbReference>
<keyword evidence="3" id="KW-1185">Reference proteome</keyword>
<evidence type="ECO:0000259" key="1">
    <source>
        <dbReference type="Pfam" id="PF13360"/>
    </source>
</evidence>
<dbReference type="EMBL" id="CP035758">
    <property type="protein sequence ID" value="QBD79677.1"/>
    <property type="molecule type" value="Genomic_DNA"/>
</dbReference>
<dbReference type="InterPro" id="IPR002372">
    <property type="entry name" value="PQQ_rpt_dom"/>
</dbReference>
<feature type="domain" description="Pyrrolo-quinoline quinone repeat" evidence="1">
    <location>
        <begin position="264"/>
        <end position="360"/>
    </location>
</feature>
<dbReference type="InterPro" id="IPR018391">
    <property type="entry name" value="PQQ_b-propeller_rpt"/>
</dbReference>
<dbReference type="Gene3D" id="2.40.128.630">
    <property type="match status" value="1"/>
</dbReference>
<dbReference type="PANTHER" id="PTHR34512">
    <property type="entry name" value="CELL SURFACE PROTEIN"/>
    <property type="match status" value="1"/>
</dbReference>
<dbReference type="InterPro" id="IPR011047">
    <property type="entry name" value="Quinoprotein_ADH-like_sf"/>
</dbReference>
<sequence>MITIKTVLPPTIYLAQGRIYAQQGSVYALDALNGVTLQTYPTLGYRALSIANDILYLNVNRHPDAFTQALHLHDGSLLWTYKTEKSLVGAPVIGNGAEVVYTNTARGQIYALQANDGSLLWQFRIDLGPDVLPALGPFIHTAPLVAGEILYLAPSVNNPLRPFLYALRAKDGKLLWKVPLPASSHFPLTIVEGVIYIAAHNSWLAFDAHNGSVIWQERTNALTCADTVSMNGILYTSSTEILHEFTPSGRWGHQRHAFLCARRASDGTLLWRQEIGVGENSEPTSPAVAQNIICVGMNDGSLYTFLASSGAPLWSYQTGGNFLSTPIIGENNIVYVGANDGNVYALQMLDGTLLWKTFVSTALSSVFSFGKIEKKE</sequence>
<dbReference type="InterPro" id="IPR015943">
    <property type="entry name" value="WD40/YVTN_repeat-like_dom_sf"/>
</dbReference>
<name>A0A4P6JVJ1_KTERU</name>
<organism evidence="2 3">
    <name type="scientific">Ktedonosporobacter rubrisoli</name>
    <dbReference type="NCBI Taxonomy" id="2509675"/>
    <lineage>
        <taxon>Bacteria</taxon>
        <taxon>Bacillati</taxon>
        <taxon>Chloroflexota</taxon>
        <taxon>Ktedonobacteria</taxon>
        <taxon>Ktedonobacterales</taxon>
        <taxon>Ktedonosporobacteraceae</taxon>
        <taxon>Ktedonosporobacter</taxon>
    </lineage>
</organism>
<reference evidence="2 3" key="1">
    <citation type="submission" date="2019-01" db="EMBL/GenBank/DDBJ databases">
        <title>Ktedonosporobacter rubrisoli SCAWS-G2.</title>
        <authorList>
            <person name="Huang Y."/>
            <person name="Yan B."/>
        </authorList>
    </citation>
    <scope>NUCLEOTIDE SEQUENCE [LARGE SCALE GENOMIC DNA]</scope>
    <source>
        <strain evidence="2 3">SCAWS-G2</strain>
    </source>
</reference>
<evidence type="ECO:0000313" key="3">
    <source>
        <dbReference type="Proteomes" id="UP000290365"/>
    </source>
</evidence>
<gene>
    <name evidence="2" type="ORF">EPA93_28345</name>
</gene>
<dbReference type="OrthoDB" id="159281at2"/>
<dbReference type="PANTHER" id="PTHR34512:SF30">
    <property type="entry name" value="OUTER MEMBRANE PROTEIN ASSEMBLY FACTOR BAMB"/>
    <property type="match status" value="1"/>
</dbReference>
<dbReference type="SMART" id="SM00564">
    <property type="entry name" value="PQQ"/>
    <property type="match status" value="7"/>
</dbReference>
<feature type="domain" description="Pyrrolo-quinoline quinone repeat" evidence="1">
    <location>
        <begin position="106"/>
        <end position="226"/>
    </location>
</feature>
<dbReference type="AlphaFoldDB" id="A0A4P6JVJ1"/>
<dbReference type="Proteomes" id="UP000290365">
    <property type="component" value="Chromosome"/>
</dbReference>